<sequence>MRYRRLLALPLVAVLAALLPVPAAPAAAAPPGTKDVIVTLFEWNWPSVAAECTNFLGPNGYGYVQVSPPQEHASGQQWWVAYQPVSYRIESRKGSRAEFQSMVTTCHNAGVKVLVDTVINHMTGVGSGTGWAGSTFTPYTYPGIYQTQDFHHCGRNGNDDIANYGDRYEVQNCELVNLADLATESDYVRTKIASYMNDLLALGVDGFRLDASKHMPAADIAAIKGKLSRSAYIVQEVIYGAGEPVQPTEYTGNGDVHEFRYGKDLGRVFRNEKLAYLVNFGEPWGHISSAKAVVFVDNHDTQREGGYVLTYKDNGIYALANAFMLAWPYGSPSVMSGYSFTNNDTGPPSNGAGKTNNATCFSGGWVCEHRWLVVANMVGFHNAVKGTSVINWYDNGNNHIAFGRGDKGYLTINDEDGAVNGRSYRTGMAAGRYCDVIHGSKSSATTCTGPVITVDANGWFTANIVAHDAVAIHSGAKIA</sequence>
<accession>A0A841BPK8</accession>
<evidence type="ECO:0000313" key="16">
    <source>
        <dbReference type="EMBL" id="MBB5868682.1"/>
    </source>
</evidence>
<dbReference type="SMART" id="SM00642">
    <property type="entry name" value="Aamy"/>
    <property type="match status" value="1"/>
</dbReference>
<feature type="chain" id="PRO_5032327318" description="Alpha-amylase" evidence="13">
    <location>
        <begin position="29"/>
        <end position="479"/>
    </location>
</feature>
<keyword evidence="9 12" id="KW-0119">Carbohydrate metabolism</keyword>
<dbReference type="InterPro" id="IPR006048">
    <property type="entry name" value="A-amylase/branching_C"/>
</dbReference>
<keyword evidence="7 12" id="KW-0378">Hydrolase</keyword>
<gene>
    <name evidence="16" type="ORF">F4553_002061</name>
</gene>
<name>A0A841BPK8_9ACTN</name>
<evidence type="ECO:0000313" key="17">
    <source>
        <dbReference type="Proteomes" id="UP000587527"/>
    </source>
</evidence>
<keyword evidence="17" id="KW-1185">Reference proteome</keyword>
<comment type="cofactor">
    <cofactor evidence="2">
        <name>Ca(2+)</name>
        <dbReference type="ChEBI" id="CHEBI:29108"/>
    </cofactor>
</comment>
<dbReference type="GO" id="GO:0005975">
    <property type="term" value="P:carbohydrate metabolic process"/>
    <property type="evidence" value="ECO:0007669"/>
    <property type="project" value="InterPro"/>
</dbReference>
<dbReference type="InterPro" id="IPR031319">
    <property type="entry name" value="A-amylase_C"/>
</dbReference>
<evidence type="ECO:0000256" key="11">
    <source>
        <dbReference type="RuleBase" id="RU003615"/>
    </source>
</evidence>
<evidence type="ECO:0000256" key="8">
    <source>
        <dbReference type="ARBA" id="ARBA00022837"/>
    </source>
</evidence>
<dbReference type="Gene3D" id="3.20.20.80">
    <property type="entry name" value="Glycosidases"/>
    <property type="match status" value="1"/>
</dbReference>
<keyword evidence="10 12" id="KW-0326">Glycosidase</keyword>
<evidence type="ECO:0000256" key="13">
    <source>
        <dbReference type="SAM" id="SignalP"/>
    </source>
</evidence>
<feature type="signal peptide" evidence="13">
    <location>
        <begin position="1"/>
        <end position="28"/>
    </location>
</feature>
<dbReference type="PANTHER" id="PTHR43447">
    <property type="entry name" value="ALPHA-AMYLASE"/>
    <property type="match status" value="1"/>
</dbReference>
<keyword evidence="8" id="KW-0106">Calcium</keyword>
<evidence type="ECO:0000259" key="15">
    <source>
        <dbReference type="SMART" id="SM00642"/>
    </source>
</evidence>
<protein>
    <recommendedName>
        <fullName evidence="5 12">Alpha-amylase</fullName>
        <ecNumber evidence="4 12">3.2.1.1</ecNumber>
    </recommendedName>
</protein>
<feature type="domain" description="Alpha-amylase C-terminal" evidence="14">
    <location>
        <begin position="390"/>
        <end position="477"/>
    </location>
</feature>
<reference evidence="16 17" key="1">
    <citation type="submission" date="2020-08" db="EMBL/GenBank/DDBJ databases">
        <title>Sequencing the genomes of 1000 actinobacteria strains.</title>
        <authorList>
            <person name="Klenk H.-P."/>
        </authorList>
    </citation>
    <scope>NUCLEOTIDE SEQUENCE [LARGE SCALE GENOMIC DNA]</scope>
    <source>
        <strain evidence="16 17">DSM 45362</strain>
    </source>
</reference>
<dbReference type="CDD" id="cd11317">
    <property type="entry name" value="AmyAc_bac_euk_AmyA"/>
    <property type="match status" value="1"/>
</dbReference>
<evidence type="ECO:0000256" key="7">
    <source>
        <dbReference type="ARBA" id="ARBA00022801"/>
    </source>
</evidence>
<dbReference type="Proteomes" id="UP000587527">
    <property type="component" value="Unassembled WGS sequence"/>
</dbReference>
<evidence type="ECO:0000256" key="2">
    <source>
        <dbReference type="ARBA" id="ARBA00001913"/>
    </source>
</evidence>
<comment type="similarity">
    <text evidence="3 11">Belongs to the glycosyl hydrolase 13 family.</text>
</comment>
<evidence type="ECO:0000256" key="1">
    <source>
        <dbReference type="ARBA" id="ARBA00000548"/>
    </source>
</evidence>
<evidence type="ECO:0000256" key="5">
    <source>
        <dbReference type="ARBA" id="ARBA00017303"/>
    </source>
</evidence>
<dbReference type="InterPro" id="IPR017853">
    <property type="entry name" value="GH"/>
</dbReference>
<dbReference type="RefSeq" id="WP_184834791.1">
    <property type="nucleotide sequence ID" value="NZ_JACHMN010000002.1"/>
</dbReference>
<dbReference type="InterPro" id="IPR006047">
    <property type="entry name" value="GH13_cat_dom"/>
</dbReference>
<dbReference type="InterPro" id="IPR006046">
    <property type="entry name" value="Alpha_amylase"/>
</dbReference>
<comment type="catalytic activity">
    <reaction evidence="1 12">
        <text>Endohydrolysis of (1-&gt;4)-alpha-D-glucosidic linkages in polysaccharides containing three or more (1-&gt;4)-alpha-linked D-glucose units.</text>
        <dbReference type="EC" id="3.2.1.1"/>
    </reaction>
</comment>
<evidence type="ECO:0000256" key="3">
    <source>
        <dbReference type="ARBA" id="ARBA00008061"/>
    </source>
</evidence>
<dbReference type="EMBL" id="JACHMN010000002">
    <property type="protein sequence ID" value="MBB5868682.1"/>
    <property type="molecule type" value="Genomic_DNA"/>
</dbReference>
<dbReference type="SUPFAM" id="SSF51011">
    <property type="entry name" value="Glycosyl hydrolase domain"/>
    <property type="match status" value="1"/>
</dbReference>
<proteinExistence type="inferred from homology"/>
<evidence type="ECO:0000259" key="14">
    <source>
        <dbReference type="SMART" id="SM00632"/>
    </source>
</evidence>
<dbReference type="GO" id="GO:0004556">
    <property type="term" value="F:alpha-amylase activity"/>
    <property type="evidence" value="ECO:0007669"/>
    <property type="project" value="UniProtKB-UniRule"/>
</dbReference>
<dbReference type="EC" id="3.2.1.1" evidence="4 12"/>
<dbReference type="Gene3D" id="2.60.40.1180">
    <property type="entry name" value="Golgi alpha-mannosidase II"/>
    <property type="match status" value="1"/>
</dbReference>
<evidence type="ECO:0000256" key="6">
    <source>
        <dbReference type="ARBA" id="ARBA00022723"/>
    </source>
</evidence>
<dbReference type="SUPFAM" id="SSF51445">
    <property type="entry name" value="(Trans)glycosidases"/>
    <property type="match status" value="1"/>
</dbReference>
<organism evidence="16 17">
    <name type="scientific">Allocatelliglobosispora scoriae</name>
    <dbReference type="NCBI Taxonomy" id="643052"/>
    <lineage>
        <taxon>Bacteria</taxon>
        <taxon>Bacillati</taxon>
        <taxon>Actinomycetota</taxon>
        <taxon>Actinomycetes</taxon>
        <taxon>Micromonosporales</taxon>
        <taxon>Micromonosporaceae</taxon>
        <taxon>Allocatelliglobosispora</taxon>
    </lineage>
</organism>
<dbReference type="AlphaFoldDB" id="A0A841BPK8"/>
<dbReference type="InterPro" id="IPR013780">
    <property type="entry name" value="Glyco_hydro_b"/>
</dbReference>
<keyword evidence="6" id="KW-0479">Metal-binding</keyword>
<evidence type="ECO:0000256" key="12">
    <source>
        <dbReference type="RuleBase" id="RU361134"/>
    </source>
</evidence>
<keyword evidence="13" id="KW-0732">Signal</keyword>
<evidence type="ECO:0000256" key="9">
    <source>
        <dbReference type="ARBA" id="ARBA00023277"/>
    </source>
</evidence>
<dbReference type="PRINTS" id="PR00110">
    <property type="entry name" value="ALPHAAMYLASE"/>
</dbReference>
<comment type="caution">
    <text evidence="16">The sequence shown here is derived from an EMBL/GenBank/DDBJ whole genome shotgun (WGS) entry which is preliminary data.</text>
</comment>
<evidence type="ECO:0000256" key="10">
    <source>
        <dbReference type="ARBA" id="ARBA00023295"/>
    </source>
</evidence>
<evidence type="ECO:0000256" key="4">
    <source>
        <dbReference type="ARBA" id="ARBA00012595"/>
    </source>
</evidence>
<dbReference type="Pfam" id="PF00128">
    <property type="entry name" value="Alpha-amylase"/>
    <property type="match status" value="1"/>
</dbReference>
<dbReference type="SMART" id="SM00632">
    <property type="entry name" value="Aamy_C"/>
    <property type="match status" value="1"/>
</dbReference>
<dbReference type="GO" id="GO:0046872">
    <property type="term" value="F:metal ion binding"/>
    <property type="evidence" value="ECO:0007669"/>
    <property type="project" value="UniProtKB-KW"/>
</dbReference>
<feature type="domain" description="Glycosyl hydrolase family 13 catalytic" evidence="15">
    <location>
        <begin position="35"/>
        <end position="381"/>
    </location>
</feature>
<dbReference type="Pfam" id="PF02806">
    <property type="entry name" value="Alpha-amylase_C"/>
    <property type="match status" value="1"/>
</dbReference>